<feature type="transmembrane region" description="Helical" evidence="1">
    <location>
        <begin position="7"/>
        <end position="26"/>
    </location>
</feature>
<feature type="transmembrane region" description="Helical" evidence="1">
    <location>
        <begin position="528"/>
        <end position="549"/>
    </location>
</feature>
<keyword evidence="1" id="KW-1133">Transmembrane helix</keyword>
<feature type="transmembrane region" description="Helical" evidence="1">
    <location>
        <begin position="361"/>
        <end position="383"/>
    </location>
</feature>
<organism evidence="2 3">
    <name type="scientific">Kushneria sinocarnis</name>
    <dbReference type="NCBI Taxonomy" id="595502"/>
    <lineage>
        <taxon>Bacteria</taxon>
        <taxon>Pseudomonadati</taxon>
        <taxon>Pseudomonadota</taxon>
        <taxon>Gammaproteobacteria</taxon>
        <taxon>Oceanospirillales</taxon>
        <taxon>Halomonadaceae</taxon>
        <taxon>Kushneria</taxon>
    </lineage>
</organism>
<feature type="transmembrane region" description="Helical" evidence="1">
    <location>
        <begin position="73"/>
        <end position="99"/>
    </location>
</feature>
<dbReference type="Proteomes" id="UP000281975">
    <property type="component" value="Unassembled WGS sequence"/>
</dbReference>
<keyword evidence="3" id="KW-1185">Reference proteome</keyword>
<dbReference type="OrthoDB" id="7889025at2"/>
<protein>
    <recommendedName>
        <fullName evidence="4">Membrane protein YfhO</fullName>
    </recommendedName>
</protein>
<sequence length="562" mass="61833">MNIRRDAIILSLAALVPLGMFVLFGYNGSDIRFHYASWMGYADAIRQGDLLPGWDGGANHGLGSPRFYFYPPLAHLLGGLIGAVLPVSLIGIVFAWGCLLLSGCSMHVLSRIFVPPRQRLLAALLYMGSYYVLYMIFTRFAAGSMLLNGLMPLTLYCFIRLMRERAPGALAGLAGLLAAGWATDVPVSIACAYLLGVTAVVTALRQRAPGALVWYCLAQLIAILLVSWYLVPAFLASGYIASTDYLYYGYTPLLLFSLEWLSNISADDLIHLLLFGCTAGGLIVCGYFVVRERRRIAESVAWQIMITTGAIFFLLQLPGTRFIWEWVPMFRIIGFNARFHVFLAVLLCLMATVLAQGRWRYPVYGCWALLFLVIVAGAGVLGYKAEARGEHYLVHRTAGLAELHDDHPGVLEYLSPAVVARFDDGTDFTPIYAGVSRQARELTQRATAVPADCRVAINSWEAARKQLVVDAPDACTVTLRHFYFPYWTLQVDGRAAEPGRNPAGLMTFRVDAGHHEVTLAFRTPARNLWIGLSGIVAGLLLLGVSLRALRSHRATRAHHAAP</sequence>
<dbReference type="AlphaFoldDB" id="A0A420WWH2"/>
<name>A0A420WWH2_9GAMM</name>
<evidence type="ECO:0008006" key="4">
    <source>
        <dbReference type="Google" id="ProtNLM"/>
    </source>
</evidence>
<feature type="transmembrane region" description="Helical" evidence="1">
    <location>
        <begin position="302"/>
        <end position="324"/>
    </location>
</feature>
<feature type="transmembrane region" description="Helical" evidence="1">
    <location>
        <begin position="173"/>
        <end position="200"/>
    </location>
</feature>
<evidence type="ECO:0000313" key="2">
    <source>
        <dbReference type="EMBL" id="RKR03478.1"/>
    </source>
</evidence>
<feature type="transmembrane region" description="Helical" evidence="1">
    <location>
        <begin position="212"/>
        <end position="233"/>
    </location>
</feature>
<feature type="transmembrane region" description="Helical" evidence="1">
    <location>
        <begin position="269"/>
        <end position="290"/>
    </location>
</feature>
<feature type="transmembrane region" description="Helical" evidence="1">
    <location>
        <begin position="330"/>
        <end position="354"/>
    </location>
</feature>
<proteinExistence type="predicted"/>
<dbReference type="RefSeq" id="WP_121172948.1">
    <property type="nucleotide sequence ID" value="NZ_RBIN01000005.1"/>
</dbReference>
<gene>
    <name evidence="2" type="ORF">C7446_2003</name>
</gene>
<dbReference type="EMBL" id="RBIN01000005">
    <property type="protein sequence ID" value="RKR03478.1"/>
    <property type="molecule type" value="Genomic_DNA"/>
</dbReference>
<reference evidence="2 3" key="1">
    <citation type="submission" date="2018-10" db="EMBL/GenBank/DDBJ databases">
        <title>Genomic Encyclopedia of Type Strains, Phase IV (KMG-IV): sequencing the most valuable type-strain genomes for metagenomic binning, comparative biology and taxonomic classification.</title>
        <authorList>
            <person name="Goeker M."/>
        </authorList>
    </citation>
    <scope>NUCLEOTIDE SEQUENCE [LARGE SCALE GENOMIC DNA]</scope>
    <source>
        <strain evidence="2 3">DSM 23229</strain>
    </source>
</reference>
<feature type="transmembrane region" description="Helical" evidence="1">
    <location>
        <begin position="120"/>
        <end position="137"/>
    </location>
</feature>
<comment type="caution">
    <text evidence="2">The sequence shown here is derived from an EMBL/GenBank/DDBJ whole genome shotgun (WGS) entry which is preliminary data.</text>
</comment>
<evidence type="ECO:0000313" key="3">
    <source>
        <dbReference type="Proteomes" id="UP000281975"/>
    </source>
</evidence>
<evidence type="ECO:0000256" key="1">
    <source>
        <dbReference type="SAM" id="Phobius"/>
    </source>
</evidence>
<keyword evidence="1" id="KW-0472">Membrane</keyword>
<keyword evidence="1" id="KW-0812">Transmembrane</keyword>
<accession>A0A420WWH2</accession>